<dbReference type="InterPro" id="IPR058219">
    <property type="entry name" value="LiaX"/>
</dbReference>
<accession>A0A430ACA0</accession>
<gene>
    <name evidence="3" type="ORF">CBF31_02175</name>
</gene>
<dbReference type="OrthoDB" id="2240743at2"/>
<reference evidence="3 4" key="1">
    <citation type="submission" date="2017-05" db="EMBL/GenBank/DDBJ databases">
        <title>Vagococcus spp. assemblies.</title>
        <authorList>
            <person name="Gulvik C.A."/>
        </authorList>
    </citation>
    <scope>NUCLEOTIDE SEQUENCE [LARGE SCALE GENOMIC DNA]</scope>
    <source>
        <strain evidence="3 4">CCUG 41755</strain>
    </source>
</reference>
<evidence type="ECO:0000313" key="4">
    <source>
        <dbReference type="Proteomes" id="UP000287101"/>
    </source>
</evidence>
<dbReference type="AlphaFoldDB" id="A0A430ACA0"/>
<keyword evidence="4" id="KW-1185">Reference proteome</keyword>
<evidence type="ECO:0000256" key="1">
    <source>
        <dbReference type="SAM" id="MobiDB-lite"/>
    </source>
</evidence>
<name>A0A430ACA0_9ENTE</name>
<dbReference type="EMBL" id="NGJY01000001">
    <property type="protein sequence ID" value="RSU04847.1"/>
    <property type="molecule type" value="Genomic_DNA"/>
</dbReference>
<protein>
    <recommendedName>
        <fullName evidence="2">DUF4097 domain-containing protein</fullName>
    </recommendedName>
</protein>
<comment type="caution">
    <text evidence="3">The sequence shown here is derived from an EMBL/GenBank/DDBJ whole genome shotgun (WGS) entry which is preliminary data.</text>
</comment>
<feature type="compositionally biased region" description="Basic and acidic residues" evidence="1">
    <location>
        <begin position="74"/>
        <end position="87"/>
    </location>
</feature>
<organism evidence="3 4">
    <name type="scientific">Vagococcus fessus</name>
    <dbReference type="NCBI Taxonomy" id="120370"/>
    <lineage>
        <taxon>Bacteria</taxon>
        <taxon>Bacillati</taxon>
        <taxon>Bacillota</taxon>
        <taxon>Bacilli</taxon>
        <taxon>Lactobacillales</taxon>
        <taxon>Enterococcaceae</taxon>
        <taxon>Vagococcus</taxon>
    </lineage>
</organism>
<dbReference type="NCBIfam" id="NF038025">
    <property type="entry name" value="dapto_LiaX"/>
    <property type="match status" value="1"/>
</dbReference>
<dbReference type="Proteomes" id="UP000287101">
    <property type="component" value="Unassembled WGS sequence"/>
</dbReference>
<feature type="domain" description="DUF4097" evidence="2">
    <location>
        <begin position="275"/>
        <end position="480"/>
    </location>
</feature>
<feature type="region of interest" description="Disordered" evidence="1">
    <location>
        <begin position="48"/>
        <end position="87"/>
    </location>
</feature>
<evidence type="ECO:0000313" key="3">
    <source>
        <dbReference type="EMBL" id="RSU04847.1"/>
    </source>
</evidence>
<dbReference type="InterPro" id="IPR025164">
    <property type="entry name" value="Toastrack_DUF4097"/>
</dbReference>
<dbReference type="Pfam" id="PF13349">
    <property type="entry name" value="DUF4097"/>
    <property type="match status" value="1"/>
</dbReference>
<dbReference type="RefSeq" id="WP_126830516.1">
    <property type="nucleotide sequence ID" value="NZ_CBCRYB010000002.1"/>
</dbReference>
<sequence>MKEQERVFELVKKGIITTEEALVLLENMATEKDVKTVTKEAGDIKNTAKKTSNSVEAEFFNPEESLSFEEEQAQAEKAREASEQEDKQRLERLLAQLTQEANNASAELDNVCKDIEVLESKINAKQEELMVLNTLSDLEELTEEHETKSNELHDVISKLELELNQLNDKKTDLEIKLSAINKEKKETRKDAPRFEIPEDWEESINEFGQKVGEAGSHFGKKMGEAGVQLGRFFKDTIKTVNENVDWKDINIKVPGLSSSSFKHDFYYPETTASLIDVKVANGEVNFIPWDSEDLKVEADVKLYGKMEADTPFEAFLERSQILVDEEQILFHIPNKRIKADLNFYLPRRIYDHISVKLLNGDVTVSDLEAKDLFVKSTNGDMTFNSLVATMLEVEGVNGNVAVSGGKVMDFLSEAVNGDYSLQGDIENISVSNVNGDVKITGTDSLAKVEASVVNGTLKLALPESIGVDGMVKTSLGTIKNRLTNFEVIREKADKTNQLLQFRRYNEDKTAYIRLNTTTGSIYMKDTEQ</sequence>
<evidence type="ECO:0000259" key="2">
    <source>
        <dbReference type="Pfam" id="PF13349"/>
    </source>
</evidence>
<proteinExistence type="predicted"/>